<dbReference type="InterPro" id="IPR035093">
    <property type="entry name" value="RelE/ParE_toxin_dom_sf"/>
</dbReference>
<dbReference type="NCBIfam" id="TIGR02385">
    <property type="entry name" value="RelE_StbE"/>
    <property type="match status" value="1"/>
</dbReference>
<organism evidence="3 4">
    <name type="scientific">Wohlfahrtiimonas chitiniclastica</name>
    <dbReference type="NCBI Taxonomy" id="400946"/>
    <lineage>
        <taxon>Bacteria</taxon>
        <taxon>Pseudomonadati</taxon>
        <taxon>Pseudomonadota</taxon>
        <taxon>Gammaproteobacteria</taxon>
        <taxon>Cardiobacteriales</taxon>
        <taxon>Ignatzschineriaceae</taxon>
        <taxon>Wohlfahrtiimonas</taxon>
    </lineage>
</organism>
<evidence type="ECO:0000256" key="2">
    <source>
        <dbReference type="ARBA" id="ARBA00022649"/>
    </source>
</evidence>
<dbReference type="PANTHER" id="PTHR35601">
    <property type="entry name" value="TOXIN RELE"/>
    <property type="match status" value="1"/>
</dbReference>
<reference evidence="3" key="1">
    <citation type="submission" date="2021-03" db="EMBL/GenBank/DDBJ databases">
        <title>Identification and antibiotic profiling of Wohlfahrtiimonas chitiniclastica, an underestimated human pathogen.</title>
        <authorList>
            <person name="Kopf A."/>
            <person name="Bunk B."/>
            <person name="Coldewey S."/>
            <person name="Gunzer F."/>
            <person name="Riedel T."/>
            <person name="Schroettner P."/>
        </authorList>
    </citation>
    <scope>NUCLEOTIDE SEQUENCE</scope>
    <source>
        <strain evidence="3">DSM 100917</strain>
    </source>
</reference>
<accession>A0AB35C0A0</accession>
<evidence type="ECO:0000313" key="3">
    <source>
        <dbReference type="EMBL" id="MBS7825527.1"/>
    </source>
</evidence>
<evidence type="ECO:0000256" key="1">
    <source>
        <dbReference type="ARBA" id="ARBA00006226"/>
    </source>
</evidence>
<sequence length="91" mass="10649">MAWTINYSDTALKSLKKMDKQNAKRIFDTLEGRIALLDDPRVLGKPLKGNLGELWRYRIGDYRVLCDIQDDQLRFCRIKKFKTSFSTGIIH</sequence>
<dbReference type="InterPro" id="IPR007712">
    <property type="entry name" value="RelE/ParE_toxin"/>
</dbReference>
<dbReference type="PANTHER" id="PTHR35601:SF1">
    <property type="entry name" value="TOXIN RELE"/>
    <property type="match status" value="1"/>
</dbReference>
<evidence type="ECO:0000313" key="4">
    <source>
        <dbReference type="Proteomes" id="UP000680020"/>
    </source>
</evidence>
<dbReference type="RefSeq" id="WP_213404353.1">
    <property type="nucleotide sequence ID" value="NZ_JAGIBT010000022.1"/>
</dbReference>
<comment type="caution">
    <text evidence="3">The sequence shown here is derived from an EMBL/GenBank/DDBJ whole genome shotgun (WGS) entry which is preliminary data.</text>
</comment>
<keyword evidence="2" id="KW-1277">Toxin-antitoxin system</keyword>
<dbReference type="Pfam" id="PF05016">
    <property type="entry name" value="ParE_toxin"/>
    <property type="match status" value="1"/>
</dbReference>
<dbReference type="Gene3D" id="3.30.2310.20">
    <property type="entry name" value="RelE-like"/>
    <property type="match status" value="1"/>
</dbReference>
<proteinExistence type="inferred from homology"/>
<dbReference type="AlphaFoldDB" id="A0AB35C0A0"/>
<protein>
    <submittedName>
        <fullName evidence="3">Type II toxin-antitoxin system RelE/ParE family toxin</fullName>
    </submittedName>
</protein>
<name>A0AB35C0A0_9GAMM</name>
<dbReference type="Proteomes" id="UP000680020">
    <property type="component" value="Unassembled WGS sequence"/>
</dbReference>
<gene>
    <name evidence="3" type="ORF">J7561_10055</name>
</gene>
<comment type="similarity">
    <text evidence="1">Belongs to the RelE toxin family.</text>
</comment>
<dbReference type="EMBL" id="JAGIBU010000026">
    <property type="protein sequence ID" value="MBS7825527.1"/>
    <property type="molecule type" value="Genomic_DNA"/>
</dbReference>
<dbReference type="SUPFAM" id="SSF143011">
    <property type="entry name" value="RelE-like"/>
    <property type="match status" value="1"/>
</dbReference>